<feature type="chain" id="PRO_5036692053" evidence="1">
    <location>
        <begin position="24"/>
        <end position="71"/>
    </location>
</feature>
<organism evidence="2 3">
    <name type="scientific">Microvirga aerilata</name>
    <dbReference type="NCBI Taxonomy" id="670292"/>
    <lineage>
        <taxon>Bacteria</taxon>
        <taxon>Pseudomonadati</taxon>
        <taxon>Pseudomonadota</taxon>
        <taxon>Alphaproteobacteria</taxon>
        <taxon>Hyphomicrobiales</taxon>
        <taxon>Methylobacteriaceae</taxon>
        <taxon>Microvirga</taxon>
    </lineage>
</organism>
<reference evidence="2" key="1">
    <citation type="submission" date="2021-01" db="EMBL/GenBank/DDBJ databases">
        <title>Microvirga sp.</title>
        <authorList>
            <person name="Kim M.K."/>
        </authorList>
    </citation>
    <scope>NUCLEOTIDE SEQUENCE</scope>
    <source>
        <strain evidence="2">5420S-16</strain>
    </source>
</reference>
<dbReference type="NCBIfam" id="NF041742">
    <property type="entry name" value="WGxxGxxG_fam"/>
    <property type="match status" value="1"/>
</dbReference>
<evidence type="ECO:0000313" key="2">
    <source>
        <dbReference type="EMBL" id="MBL0405630.1"/>
    </source>
</evidence>
<accession>A0A937D2T6</accession>
<feature type="signal peptide" evidence="1">
    <location>
        <begin position="1"/>
        <end position="23"/>
    </location>
</feature>
<evidence type="ECO:0000256" key="1">
    <source>
        <dbReference type="SAM" id="SignalP"/>
    </source>
</evidence>
<keyword evidence="1" id="KW-0732">Signal</keyword>
<dbReference type="AlphaFoldDB" id="A0A937D2T6"/>
<sequence>MGLLRVSTLALALLAASPSLVLAQGTTAPGGGVNTTQNDDGTDCGWIGLLGLAGLLGRRNRNTTDTTTTRR</sequence>
<dbReference type="EMBL" id="JAEQMY010000025">
    <property type="protein sequence ID" value="MBL0405630.1"/>
    <property type="molecule type" value="Genomic_DNA"/>
</dbReference>
<evidence type="ECO:0000313" key="3">
    <source>
        <dbReference type="Proteomes" id="UP000605848"/>
    </source>
</evidence>
<protein>
    <submittedName>
        <fullName evidence="2">WGxxGxxG-CTERM domain-containing protein</fullName>
    </submittedName>
</protein>
<keyword evidence="3" id="KW-1185">Reference proteome</keyword>
<dbReference type="Proteomes" id="UP000605848">
    <property type="component" value="Unassembled WGS sequence"/>
</dbReference>
<dbReference type="NCBIfam" id="NF038039">
    <property type="entry name" value="WGxxGxxG-CTERM"/>
    <property type="match status" value="1"/>
</dbReference>
<proteinExistence type="predicted"/>
<name>A0A937D2T6_9HYPH</name>
<comment type="caution">
    <text evidence="2">The sequence shown here is derived from an EMBL/GenBank/DDBJ whole genome shotgun (WGS) entry which is preliminary data.</text>
</comment>
<gene>
    <name evidence="2" type="ORF">JKG68_16810</name>
</gene>